<dbReference type="EMBL" id="JABSTR010000001">
    <property type="protein sequence ID" value="KAH9359835.1"/>
    <property type="molecule type" value="Genomic_DNA"/>
</dbReference>
<dbReference type="Proteomes" id="UP000821853">
    <property type="component" value="Chromosome 1"/>
</dbReference>
<comment type="caution">
    <text evidence="1">The sequence shown here is derived from an EMBL/GenBank/DDBJ whole genome shotgun (WGS) entry which is preliminary data.</text>
</comment>
<evidence type="ECO:0000313" key="1">
    <source>
        <dbReference type="EMBL" id="KAH9359835.1"/>
    </source>
</evidence>
<dbReference type="AlphaFoldDB" id="A0A9J6FAN9"/>
<proteinExistence type="predicted"/>
<sequence length="89" mass="9619">MAIRLGEKTSRSLNIITDSKRASDRCPSFGGHANLYHSTWECPKPPTQLPIPSPFPSGWEAALSSSALDDERGLIDRARRIAAANGALD</sequence>
<evidence type="ECO:0000313" key="2">
    <source>
        <dbReference type="Proteomes" id="UP000821853"/>
    </source>
</evidence>
<name>A0A9J6FAN9_HAELO</name>
<protein>
    <submittedName>
        <fullName evidence="1">Uncharacterized protein</fullName>
    </submittedName>
</protein>
<reference evidence="1 2" key="1">
    <citation type="journal article" date="2020" name="Cell">
        <title>Large-Scale Comparative Analyses of Tick Genomes Elucidate Their Genetic Diversity and Vector Capacities.</title>
        <authorList>
            <consortium name="Tick Genome and Microbiome Consortium (TIGMIC)"/>
            <person name="Jia N."/>
            <person name="Wang J."/>
            <person name="Shi W."/>
            <person name="Du L."/>
            <person name="Sun Y."/>
            <person name="Zhan W."/>
            <person name="Jiang J.F."/>
            <person name="Wang Q."/>
            <person name="Zhang B."/>
            <person name="Ji P."/>
            <person name="Bell-Sakyi L."/>
            <person name="Cui X.M."/>
            <person name="Yuan T.T."/>
            <person name="Jiang B.G."/>
            <person name="Yang W.F."/>
            <person name="Lam T.T."/>
            <person name="Chang Q.C."/>
            <person name="Ding S.J."/>
            <person name="Wang X.J."/>
            <person name="Zhu J.G."/>
            <person name="Ruan X.D."/>
            <person name="Zhao L."/>
            <person name="Wei J.T."/>
            <person name="Ye R.Z."/>
            <person name="Que T.C."/>
            <person name="Du C.H."/>
            <person name="Zhou Y.H."/>
            <person name="Cheng J.X."/>
            <person name="Dai P.F."/>
            <person name="Guo W.B."/>
            <person name="Han X.H."/>
            <person name="Huang E.J."/>
            <person name="Li L.F."/>
            <person name="Wei W."/>
            <person name="Gao Y.C."/>
            <person name="Liu J.Z."/>
            <person name="Shao H.Z."/>
            <person name="Wang X."/>
            <person name="Wang C.C."/>
            <person name="Yang T.C."/>
            <person name="Huo Q.B."/>
            <person name="Li W."/>
            <person name="Chen H.Y."/>
            <person name="Chen S.E."/>
            <person name="Zhou L.G."/>
            <person name="Ni X.B."/>
            <person name="Tian J.H."/>
            <person name="Sheng Y."/>
            <person name="Liu T."/>
            <person name="Pan Y.S."/>
            <person name="Xia L.Y."/>
            <person name="Li J."/>
            <person name="Zhao F."/>
            <person name="Cao W.C."/>
        </authorList>
    </citation>
    <scope>NUCLEOTIDE SEQUENCE [LARGE SCALE GENOMIC DNA]</scope>
    <source>
        <strain evidence="1">HaeL-2018</strain>
    </source>
</reference>
<accession>A0A9J6FAN9</accession>
<dbReference type="VEuPathDB" id="VectorBase:HLOH_064841"/>
<gene>
    <name evidence="1" type="ORF">HPB48_002434</name>
</gene>
<organism evidence="1 2">
    <name type="scientific">Haemaphysalis longicornis</name>
    <name type="common">Bush tick</name>
    <dbReference type="NCBI Taxonomy" id="44386"/>
    <lineage>
        <taxon>Eukaryota</taxon>
        <taxon>Metazoa</taxon>
        <taxon>Ecdysozoa</taxon>
        <taxon>Arthropoda</taxon>
        <taxon>Chelicerata</taxon>
        <taxon>Arachnida</taxon>
        <taxon>Acari</taxon>
        <taxon>Parasitiformes</taxon>
        <taxon>Ixodida</taxon>
        <taxon>Ixodoidea</taxon>
        <taxon>Ixodidae</taxon>
        <taxon>Haemaphysalinae</taxon>
        <taxon>Haemaphysalis</taxon>
    </lineage>
</organism>
<keyword evidence="2" id="KW-1185">Reference proteome</keyword>